<dbReference type="InterPro" id="IPR020904">
    <property type="entry name" value="Sc_DH/Rdtase_CS"/>
</dbReference>
<protein>
    <recommendedName>
        <fullName evidence="11">Very-long-chain 3-oxoacyl-CoA reductase</fullName>
    </recommendedName>
</protein>
<dbReference type="EMBL" id="CP118375">
    <property type="protein sequence ID" value="WFD42632.1"/>
    <property type="molecule type" value="Genomic_DNA"/>
</dbReference>
<evidence type="ECO:0000256" key="8">
    <source>
        <dbReference type="SAM" id="Phobius"/>
    </source>
</evidence>
<keyword evidence="7" id="KW-0275">Fatty acid biosynthesis</keyword>
<accession>A0AAF0F8K0</accession>
<dbReference type="GO" id="GO:0030497">
    <property type="term" value="P:fatty acid elongation"/>
    <property type="evidence" value="ECO:0007669"/>
    <property type="project" value="TreeGrafter"/>
</dbReference>
<evidence type="ECO:0000313" key="10">
    <source>
        <dbReference type="Proteomes" id="UP001214628"/>
    </source>
</evidence>
<comment type="pathway">
    <text evidence="1">Lipid metabolism; fatty acid biosynthesis.</text>
</comment>
<keyword evidence="2" id="KW-0444">Lipid biosynthesis</keyword>
<keyword evidence="8" id="KW-0812">Transmembrane</keyword>
<reference evidence="9" key="1">
    <citation type="submission" date="2023-02" db="EMBL/GenBank/DDBJ databases">
        <title>Mating type loci evolution in Malassezia.</title>
        <authorList>
            <person name="Coelho M.A."/>
        </authorList>
    </citation>
    <scope>NUCLEOTIDE SEQUENCE</scope>
    <source>
        <strain evidence="9">CBS 14136</strain>
    </source>
</reference>
<evidence type="ECO:0000256" key="5">
    <source>
        <dbReference type="ARBA" id="ARBA00023002"/>
    </source>
</evidence>
<keyword evidence="8" id="KW-0472">Membrane</keyword>
<dbReference type="PANTHER" id="PTHR43086:SF2">
    <property type="entry name" value="HYDROXYSTEROID DEHYDROGENASE-LIKE PROTEIN 1"/>
    <property type="match status" value="1"/>
</dbReference>
<evidence type="ECO:0000256" key="7">
    <source>
        <dbReference type="ARBA" id="ARBA00023160"/>
    </source>
</evidence>
<evidence type="ECO:0000256" key="3">
    <source>
        <dbReference type="ARBA" id="ARBA00022832"/>
    </source>
</evidence>
<dbReference type="PANTHER" id="PTHR43086">
    <property type="entry name" value="VERY-LONG-CHAIN 3-OXOOACYL-COA REDUCTASE"/>
    <property type="match status" value="1"/>
</dbReference>
<dbReference type="Proteomes" id="UP001214628">
    <property type="component" value="Chromosome 1"/>
</dbReference>
<keyword evidence="5" id="KW-0560">Oxidoreductase</keyword>
<keyword evidence="4" id="KW-0521">NADP</keyword>
<dbReference type="AlphaFoldDB" id="A0AAF0F8K0"/>
<dbReference type="GO" id="GO:0016491">
    <property type="term" value="F:oxidoreductase activity"/>
    <property type="evidence" value="ECO:0007669"/>
    <property type="project" value="UniProtKB-KW"/>
</dbReference>
<evidence type="ECO:0000313" key="9">
    <source>
        <dbReference type="EMBL" id="WFD42632.1"/>
    </source>
</evidence>
<dbReference type="PIRSF" id="PIRSF000126">
    <property type="entry name" value="11-beta-HSD1"/>
    <property type="match status" value="1"/>
</dbReference>
<dbReference type="InterPro" id="IPR002347">
    <property type="entry name" value="SDR_fam"/>
</dbReference>
<dbReference type="Gene3D" id="3.40.50.720">
    <property type="entry name" value="NAD(P)-binding Rossmann-like Domain"/>
    <property type="match status" value="1"/>
</dbReference>
<organism evidence="9 10">
    <name type="scientific">Malassezia psittaci</name>
    <dbReference type="NCBI Taxonomy" id="1821823"/>
    <lineage>
        <taxon>Eukaryota</taxon>
        <taxon>Fungi</taxon>
        <taxon>Dikarya</taxon>
        <taxon>Basidiomycota</taxon>
        <taxon>Ustilaginomycotina</taxon>
        <taxon>Malasseziomycetes</taxon>
        <taxon>Malasseziales</taxon>
        <taxon>Malasseziaceae</taxon>
        <taxon>Malassezia</taxon>
    </lineage>
</organism>
<keyword evidence="8" id="KW-1133">Transmembrane helix</keyword>
<dbReference type="PROSITE" id="PS00061">
    <property type="entry name" value="ADH_SHORT"/>
    <property type="match status" value="1"/>
</dbReference>
<evidence type="ECO:0000256" key="1">
    <source>
        <dbReference type="ARBA" id="ARBA00005194"/>
    </source>
</evidence>
<dbReference type="SUPFAM" id="SSF51735">
    <property type="entry name" value="NAD(P)-binding Rossmann-fold domains"/>
    <property type="match status" value="1"/>
</dbReference>
<feature type="transmembrane region" description="Helical" evidence="8">
    <location>
        <begin position="6"/>
        <end position="24"/>
    </location>
</feature>
<keyword evidence="3" id="KW-0276">Fatty acid metabolism</keyword>
<dbReference type="PRINTS" id="PR00081">
    <property type="entry name" value="GDHRDH"/>
</dbReference>
<dbReference type="InterPro" id="IPR036291">
    <property type="entry name" value="NAD(P)-bd_dom_sf"/>
</dbReference>
<evidence type="ECO:0000256" key="4">
    <source>
        <dbReference type="ARBA" id="ARBA00022857"/>
    </source>
</evidence>
<dbReference type="GO" id="GO:0005783">
    <property type="term" value="C:endoplasmic reticulum"/>
    <property type="evidence" value="ECO:0007669"/>
    <property type="project" value="TreeGrafter"/>
</dbReference>
<evidence type="ECO:0000256" key="2">
    <source>
        <dbReference type="ARBA" id="ARBA00022516"/>
    </source>
</evidence>
<dbReference type="Pfam" id="PF00106">
    <property type="entry name" value="adh_short"/>
    <property type="match status" value="1"/>
</dbReference>
<dbReference type="CDD" id="cd05356">
    <property type="entry name" value="17beta-HSD1_like_SDR_c"/>
    <property type="match status" value="1"/>
</dbReference>
<evidence type="ECO:0000256" key="6">
    <source>
        <dbReference type="ARBA" id="ARBA00023098"/>
    </source>
</evidence>
<name>A0AAF0F8K0_9BASI</name>
<sequence length="327" mass="35150">MTMLTAVGGIVVLAVLLYIAYLVLEIHVLPGVPLTTYGANTKSPGAGSWALVTGATDGIGRAFAVQLARSGFNIVLVSRTKSKLEDLGREIQSKYVGIKTAVYPIDFSNATVTDYEGLGRAINHLDVAVLVNNVGASHNMPEAFLETSDLDIQNMVNINVAATMQVTKLVAPKLVARKRGLVLNLGSFAGQWGNPLMATYAGTKSFLIGWSSALGEELSRDRVDVQLLNTYFVVSSMSKVRKSSAMIPSPDSYVKSVLSRIGRSSGALGRPYTLTPWPAHAWLDWATSHLVPGTFLLQKIYGMQIVTDLRLQSEHSQACHSQGRATG</sequence>
<proteinExistence type="predicted"/>
<keyword evidence="6" id="KW-0443">Lipid metabolism</keyword>
<keyword evidence="10" id="KW-1185">Reference proteome</keyword>
<gene>
    <name evidence="9" type="ORF">MPSI1_001278</name>
</gene>
<evidence type="ECO:0008006" key="11">
    <source>
        <dbReference type="Google" id="ProtNLM"/>
    </source>
</evidence>